<dbReference type="GO" id="GO:0030420">
    <property type="term" value="P:establishment of competence for transformation"/>
    <property type="evidence" value="ECO:0007669"/>
    <property type="project" value="UniProtKB-KW"/>
</dbReference>
<organism evidence="9 10">
    <name type="scientific">Paludifilum halophilum</name>
    <dbReference type="NCBI Taxonomy" id="1642702"/>
    <lineage>
        <taxon>Bacteria</taxon>
        <taxon>Bacillati</taxon>
        <taxon>Bacillota</taxon>
        <taxon>Bacilli</taxon>
        <taxon>Bacillales</taxon>
        <taxon>Thermoactinomycetaceae</taxon>
        <taxon>Paludifilum</taxon>
    </lineage>
</organism>
<evidence type="ECO:0000256" key="6">
    <source>
        <dbReference type="ARBA" id="ARBA00023287"/>
    </source>
</evidence>
<dbReference type="SMART" id="SM00644">
    <property type="entry name" value="Ami_2"/>
    <property type="match status" value="1"/>
</dbReference>
<dbReference type="InterPro" id="IPR047763">
    <property type="entry name" value="PG_bind_dom_phiBT1-type"/>
</dbReference>
<dbReference type="EC" id="3.5.1.28" evidence="3"/>
<dbReference type="Pfam" id="PF01510">
    <property type="entry name" value="Amidase_2"/>
    <property type="match status" value="1"/>
</dbReference>
<dbReference type="Proteomes" id="UP000215459">
    <property type="component" value="Unassembled WGS sequence"/>
</dbReference>
<evidence type="ECO:0000313" key="10">
    <source>
        <dbReference type="Proteomes" id="UP000215459"/>
    </source>
</evidence>
<gene>
    <name evidence="9" type="ORF">CHM34_06930</name>
</gene>
<dbReference type="SUPFAM" id="SSF47090">
    <property type="entry name" value="PGBD-like"/>
    <property type="match status" value="1"/>
</dbReference>
<dbReference type="GO" id="GO:0008745">
    <property type="term" value="F:N-acetylmuramoyl-L-alanine amidase activity"/>
    <property type="evidence" value="ECO:0007669"/>
    <property type="project" value="UniProtKB-EC"/>
</dbReference>
<keyword evidence="6" id="KW-0178">Competence</keyword>
<dbReference type="InterPro" id="IPR002502">
    <property type="entry name" value="Amidase_domain"/>
</dbReference>
<dbReference type="SUPFAM" id="SSF55846">
    <property type="entry name" value="N-acetylmuramoyl-L-alanine amidase-like"/>
    <property type="match status" value="1"/>
</dbReference>
<evidence type="ECO:0000256" key="1">
    <source>
        <dbReference type="ARBA" id="ARBA00001561"/>
    </source>
</evidence>
<dbReference type="AlphaFoldDB" id="A0A235B8M5"/>
<keyword evidence="10" id="KW-1185">Reference proteome</keyword>
<proteinExistence type="inferred from homology"/>
<dbReference type="GO" id="GO:0009253">
    <property type="term" value="P:peptidoglycan catabolic process"/>
    <property type="evidence" value="ECO:0007669"/>
    <property type="project" value="InterPro"/>
</dbReference>
<keyword evidence="5" id="KW-0749">Sporulation</keyword>
<dbReference type="PANTHER" id="PTHR30417:SF11">
    <property type="entry name" value="N-ACETYLMURAMOYL-L-ALANINE AMIDASE XLYA"/>
    <property type="match status" value="1"/>
</dbReference>
<reference evidence="9 10" key="1">
    <citation type="submission" date="2017-07" db="EMBL/GenBank/DDBJ databases">
        <title>The genome sequence of Paludifilum halophilum highlights mechanisms for microbial adaptation to high salt environemnts.</title>
        <authorList>
            <person name="Belbahri L."/>
        </authorList>
    </citation>
    <scope>NUCLEOTIDE SEQUENCE [LARGE SCALE GENOMIC DNA]</scope>
    <source>
        <strain evidence="9 10">DSM 102817</strain>
    </source>
</reference>
<dbReference type="InterPro" id="IPR036366">
    <property type="entry name" value="PGBDSf"/>
</dbReference>
<feature type="domain" description="N-acetylmuramoyl-L-alanine amidase" evidence="8">
    <location>
        <begin position="1"/>
        <end position="142"/>
    </location>
</feature>
<evidence type="ECO:0000256" key="7">
    <source>
        <dbReference type="ARBA" id="ARBA00023316"/>
    </source>
</evidence>
<dbReference type="GO" id="GO:0071555">
    <property type="term" value="P:cell wall organization"/>
    <property type="evidence" value="ECO:0007669"/>
    <property type="project" value="UniProtKB-KW"/>
</dbReference>
<dbReference type="InterPro" id="IPR051206">
    <property type="entry name" value="NAMLAA_amidase_2"/>
</dbReference>
<accession>A0A235B8M5</accession>
<sequence length="289" mass="31753">MNPQYITIHNTANSSAGADAEAHARLLAGGNNRTASWHYTVDDHEAWHHIPDNENAWHAGDGGSGTGNRKSLSIEICENSDGNYAKAEDNGAWLAAYLMKKHGIPLSHVVPHQKWSGKHCPRKILDHWSRFIAKVEAHYKGEAQPAEWDGKSFPGRAAFIIGQSHPAVTLLGKRLIAHGYGDYYEVGAGPTFSEVDRKACAAFQRAQGWSGAGADGYPGPVTWERLMASAPGENEPEPKTEYHRVKVDGEQVASFAKDDNVIDKVVEVVRESLESDNKEIKIEIERVLL</sequence>
<dbReference type="NCBIfam" id="NF038080">
    <property type="entry name" value="PG_bind_siph"/>
    <property type="match status" value="1"/>
</dbReference>
<evidence type="ECO:0000256" key="3">
    <source>
        <dbReference type="ARBA" id="ARBA00011901"/>
    </source>
</evidence>
<keyword evidence="4" id="KW-0378">Hydrolase</keyword>
<keyword evidence="7" id="KW-0961">Cell wall biogenesis/degradation</keyword>
<protein>
    <recommendedName>
        <fullName evidence="3">N-acetylmuramoyl-L-alanine amidase</fullName>
        <ecNumber evidence="3">3.5.1.28</ecNumber>
    </recommendedName>
</protein>
<name>A0A235B8M5_9BACL</name>
<comment type="similarity">
    <text evidence="2">Belongs to the N-acetylmuramoyl-L-alanine amidase 2 family.</text>
</comment>
<evidence type="ECO:0000313" key="9">
    <source>
        <dbReference type="EMBL" id="OYD08621.1"/>
    </source>
</evidence>
<evidence type="ECO:0000259" key="8">
    <source>
        <dbReference type="SMART" id="SM00644"/>
    </source>
</evidence>
<dbReference type="Gene3D" id="3.40.80.10">
    <property type="entry name" value="Peptidoglycan recognition protein-like"/>
    <property type="match status" value="1"/>
</dbReference>
<evidence type="ECO:0000256" key="2">
    <source>
        <dbReference type="ARBA" id="ARBA00007553"/>
    </source>
</evidence>
<dbReference type="InterPro" id="IPR036365">
    <property type="entry name" value="PGBD-like_sf"/>
</dbReference>
<comment type="caution">
    <text evidence="9">The sequence shown here is derived from an EMBL/GenBank/DDBJ whole genome shotgun (WGS) entry which is preliminary data.</text>
</comment>
<dbReference type="Gene3D" id="1.10.101.10">
    <property type="entry name" value="PGBD-like superfamily/PGBD"/>
    <property type="match status" value="1"/>
</dbReference>
<comment type="catalytic activity">
    <reaction evidence="1">
        <text>Hydrolyzes the link between N-acetylmuramoyl residues and L-amino acid residues in certain cell-wall glycopeptides.</text>
        <dbReference type="EC" id="3.5.1.28"/>
    </reaction>
</comment>
<dbReference type="GO" id="GO:0030435">
    <property type="term" value="P:sporulation resulting in formation of a cellular spore"/>
    <property type="evidence" value="ECO:0007669"/>
    <property type="project" value="UniProtKB-KW"/>
</dbReference>
<dbReference type="InterPro" id="IPR036505">
    <property type="entry name" value="Amidase/PGRP_sf"/>
</dbReference>
<dbReference type="GO" id="GO:0009254">
    <property type="term" value="P:peptidoglycan turnover"/>
    <property type="evidence" value="ECO:0007669"/>
    <property type="project" value="TreeGrafter"/>
</dbReference>
<dbReference type="EMBL" id="NOWF01000003">
    <property type="protein sequence ID" value="OYD08621.1"/>
    <property type="molecule type" value="Genomic_DNA"/>
</dbReference>
<dbReference type="PANTHER" id="PTHR30417">
    <property type="entry name" value="N-ACETYLMURAMOYL-L-ALANINE AMIDASE AMID"/>
    <property type="match status" value="1"/>
</dbReference>
<dbReference type="CDD" id="cd06583">
    <property type="entry name" value="PGRP"/>
    <property type="match status" value="1"/>
</dbReference>
<dbReference type="OrthoDB" id="9794294at2"/>
<evidence type="ECO:0000256" key="5">
    <source>
        <dbReference type="ARBA" id="ARBA00022969"/>
    </source>
</evidence>
<evidence type="ECO:0000256" key="4">
    <source>
        <dbReference type="ARBA" id="ARBA00022801"/>
    </source>
</evidence>